<keyword evidence="3" id="KW-0547">Nucleotide-binding</keyword>
<dbReference type="AlphaFoldDB" id="A0A8D8WXB8"/>
<evidence type="ECO:0000256" key="5">
    <source>
        <dbReference type="ARBA" id="ARBA00022989"/>
    </source>
</evidence>
<keyword evidence="4" id="KW-0067">ATP-binding</keyword>
<dbReference type="Gene3D" id="3.40.50.300">
    <property type="entry name" value="P-loop containing nucleotide triphosphate hydrolases"/>
    <property type="match status" value="1"/>
</dbReference>
<evidence type="ECO:0000256" key="2">
    <source>
        <dbReference type="ARBA" id="ARBA00022692"/>
    </source>
</evidence>
<protein>
    <submittedName>
        <fullName evidence="9">ABC transporter G family member 23</fullName>
    </submittedName>
</protein>
<dbReference type="EMBL" id="HBUF01028097">
    <property type="protein sequence ID" value="CAG6613627.1"/>
    <property type="molecule type" value="Transcribed_RNA"/>
</dbReference>
<evidence type="ECO:0000256" key="3">
    <source>
        <dbReference type="ARBA" id="ARBA00022741"/>
    </source>
</evidence>
<dbReference type="EMBL" id="HBUF01391061">
    <property type="protein sequence ID" value="CAG6733886.1"/>
    <property type="molecule type" value="Transcribed_RNA"/>
</dbReference>
<evidence type="ECO:0000256" key="7">
    <source>
        <dbReference type="SAM" id="Phobius"/>
    </source>
</evidence>
<dbReference type="EMBL" id="HBUF01232279">
    <property type="protein sequence ID" value="CAG6673852.1"/>
    <property type="molecule type" value="Transcribed_RNA"/>
</dbReference>
<feature type="transmembrane region" description="Helical" evidence="7">
    <location>
        <begin position="530"/>
        <end position="557"/>
    </location>
</feature>
<feature type="transmembrane region" description="Helical" evidence="7">
    <location>
        <begin position="297"/>
        <end position="318"/>
    </location>
</feature>
<dbReference type="Pfam" id="PF12698">
    <property type="entry name" value="ABC2_membrane_3"/>
    <property type="match status" value="1"/>
</dbReference>
<reference evidence="9" key="1">
    <citation type="submission" date="2021-05" db="EMBL/GenBank/DDBJ databases">
        <authorList>
            <person name="Alioto T."/>
            <person name="Alioto T."/>
            <person name="Gomez Garrido J."/>
        </authorList>
    </citation>
    <scope>NUCLEOTIDE SEQUENCE</scope>
</reference>
<dbReference type="SUPFAM" id="SSF52540">
    <property type="entry name" value="P-loop containing nucleoside triphosphate hydrolases"/>
    <property type="match status" value="1"/>
</dbReference>
<dbReference type="EMBL" id="HBUF01028096">
    <property type="protein sequence ID" value="CAG6613626.1"/>
    <property type="molecule type" value="Transcribed_RNA"/>
</dbReference>
<evidence type="ECO:0000259" key="8">
    <source>
        <dbReference type="PROSITE" id="PS50893"/>
    </source>
</evidence>
<accession>A0A8D8WXB8</accession>
<dbReference type="CDD" id="cd03230">
    <property type="entry name" value="ABC_DR_subfamily_A"/>
    <property type="match status" value="1"/>
</dbReference>
<dbReference type="InterPro" id="IPR003593">
    <property type="entry name" value="AAA+_ATPase"/>
</dbReference>
<feature type="transmembrane region" description="Helical" evidence="7">
    <location>
        <begin position="486"/>
        <end position="509"/>
    </location>
</feature>
<dbReference type="GO" id="GO:0016887">
    <property type="term" value="F:ATP hydrolysis activity"/>
    <property type="evidence" value="ECO:0007669"/>
    <property type="project" value="InterPro"/>
</dbReference>
<dbReference type="SMART" id="SM00382">
    <property type="entry name" value="AAA"/>
    <property type="match status" value="1"/>
</dbReference>
<dbReference type="EMBL" id="HBUF01232278">
    <property type="protein sequence ID" value="CAG6673850.1"/>
    <property type="molecule type" value="Transcribed_RNA"/>
</dbReference>
<dbReference type="GO" id="GO:0140359">
    <property type="term" value="F:ABC-type transporter activity"/>
    <property type="evidence" value="ECO:0007669"/>
    <property type="project" value="InterPro"/>
</dbReference>
<dbReference type="EMBL" id="HBUF01391064">
    <property type="protein sequence ID" value="CAG6733889.1"/>
    <property type="molecule type" value="Transcribed_RNA"/>
</dbReference>
<evidence type="ECO:0000313" key="9">
    <source>
        <dbReference type="EMBL" id="CAG6673850.1"/>
    </source>
</evidence>
<comment type="subcellular location">
    <subcellularLocation>
        <location evidence="1">Membrane</location>
        <topology evidence="1">Multi-pass membrane protein</topology>
    </subcellularLocation>
</comment>
<dbReference type="InterPro" id="IPR003439">
    <property type="entry name" value="ABC_transporter-like_ATP-bd"/>
</dbReference>
<dbReference type="PROSITE" id="PS50893">
    <property type="entry name" value="ABC_TRANSPORTER_2"/>
    <property type="match status" value="1"/>
</dbReference>
<dbReference type="EMBL" id="HBUF01391063">
    <property type="protein sequence ID" value="CAG6733888.1"/>
    <property type="molecule type" value="Transcribed_RNA"/>
</dbReference>
<evidence type="ECO:0000256" key="4">
    <source>
        <dbReference type="ARBA" id="ARBA00022840"/>
    </source>
</evidence>
<dbReference type="GO" id="GO:0016020">
    <property type="term" value="C:membrane"/>
    <property type="evidence" value="ECO:0007669"/>
    <property type="project" value="UniProtKB-SubCell"/>
</dbReference>
<feature type="transmembrane region" description="Helical" evidence="7">
    <location>
        <begin position="654"/>
        <end position="677"/>
    </location>
</feature>
<dbReference type="InterPro" id="IPR017871">
    <property type="entry name" value="ABC_transporter-like_CS"/>
</dbReference>
<dbReference type="PROSITE" id="PS00211">
    <property type="entry name" value="ABC_TRANSPORTER_1"/>
    <property type="match status" value="1"/>
</dbReference>
<dbReference type="EMBL" id="HBUF01232277">
    <property type="protein sequence ID" value="CAG6673848.1"/>
    <property type="molecule type" value="Transcribed_RNA"/>
</dbReference>
<dbReference type="EMBL" id="HBUF01558780">
    <property type="protein sequence ID" value="CAG6761279.1"/>
    <property type="molecule type" value="Transcribed_RNA"/>
</dbReference>
<dbReference type="InterPro" id="IPR013525">
    <property type="entry name" value="ABC2_TM"/>
</dbReference>
<dbReference type="InterPro" id="IPR027417">
    <property type="entry name" value="P-loop_NTPase"/>
</dbReference>
<dbReference type="EMBL" id="HBUF01558779">
    <property type="protein sequence ID" value="CAG6761278.1"/>
    <property type="molecule type" value="Transcribed_RNA"/>
</dbReference>
<name>A0A8D8WXB8_9HEMI</name>
<dbReference type="EMBL" id="HBUF01232276">
    <property type="protein sequence ID" value="CAG6673846.1"/>
    <property type="molecule type" value="Transcribed_RNA"/>
</dbReference>
<keyword evidence="2 7" id="KW-0812">Transmembrane</keyword>
<dbReference type="Pfam" id="PF00005">
    <property type="entry name" value="ABC_tran"/>
    <property type="match status" value="1"/>
</dbReference>
<dbReference type="EMBL" id="HBUF01391060">
    <property type="protein sequence ID" value="CAG6733885.1"/>
    <property type="molecule type" value="Transcribed_RNA"/>
</dbReference>
<dbReference type="GO" id="GO:0005524">
    <property type="term" value="F:ATP binding"/>
    <property type="evidence" value="ECO:0007669"/>
    <property type="project" value="UniProtKB-KW"/>
</dbReference>
<feature type="transmembrane region" description="Helical" evidence="7">
    <location>
        <begin position="569"/>
        <end position="589"/>
    </location>
</feature>
<organism evidence="9">
    <name type="scientific">Cacopsylla melanoneura</name>
    <dbReference type="NCBI Taxonomy" id="428564"/>
    <lineage>
        <taxon>Eukaryota</taxon>
        <taxon>Metazoa</taxon>
        <taxon>Ecdysozoa</taxon>
        <taxon>Arthropoda</taxon>
        <taxon>Hexapoda</taxon>
        <taxon>Insecta</taxon>
        <taxon>Pterygota</taxon>
        <taxon>Neoptera</taxon>
        <taxon>Paraneoptera</taxon>
        <taxon>Hemiptera</taxon>
        <taxon>Sternorrhyncha</taxon>
        <taxon>Psylloidea</taxon>
        <taxon>Psyllidae</taxon>
        <taxon>Psyllinae</taxon>
        <taxon>Cacopsylla</taxon>
    </lineage>
</organism>
<feature type="domain" description="ABC transporter" evidence="8">
    <location>
        <begin position="14"/>
        <end position="234"/>
    </location>
</feature>
<dbReference type="EMBL" id="HBUF01391065">
    <property type="protein sequence ID" value="CAG6733890.1"/>
    <property type="molecule type" value="Transcribed_RNA"/>
</dbReference>
<proteinExistence type="predicted"/>
<dbReference type="EMBL" id="HBUF01391062">
    <property type="protein sequence ID" value="CAG6733887.1"/>
    <property type="molecule type" value="Transcribed_RNA"/>
</dbReference>
<keyword evidence="6 7" id="KW-0472">Membrane</keyword>
<dbReference type="PANTHER" id="PTHR43038">
    <property type="entry name" value="ATP-BINDING CASSETTE, SUB-FAMILY H, MEMBER 1"/>
    <property type="match status" value="1"/>
</dbReference>
<keyword evidence="5 7" id="KW-1133">Transmembrane helix</keyword>
<sequence>MTVFKDEAEDISAIVIRNAFKSYGSHVVLKGLNLTVPKSTIYGLLGPSGCGKTTLLSCIVKRLSLDHGSIALTAKSVSDIGYMPQDVCLHTELSIKEIFYYYGYIYGLTDKQIKYKMAELLSFLELPNQNRICTELSGGQQRRVSFAVSLLHDPKILILDEPTVGLDPVLSYTIWQRLIEMSRMGKTIIITTHYIEEAKQADAVGLMRSGVLLAEDSPSYLLQYYNSSSLEEVFLYLCEQDQNNNAGNKATDLPSSCDKLRSLPNIEQTTTFNTSRFSSHRFKAQVIKNLYQIRRNVEITTFMLLLPIVICVFFNLAIGHDPTNLTVAYVNEESYSCYNVTYKGCALTDKIYASCQVLEEMRKKTFKLVQYNSTEDAQLAMFHNHVWGVIYFAPNYTQSVVSRINMGQHTRAGALDAGALSFWIDKADKYISSIVSRDVVTSLLETISKILAPCSSKIKVSSKIVDNPIRFHQAIYGNNEPTFQHFATPAAIIICIFYLPVIFTGAIINSEKEGGVIERVMAAGMSFFEVAIAHSAVQSVLMVFQAIEMMIIMYVVYDNPYKGDVLTGLALLVLVGCGGSVFGFILAVLSKNLAGACFFGIGSNFLLMCVCGFIWPAEGAHYLLRLINSYFPLTLATTAMRSITNRGWEVTHPVIYMGFVSAGLWLVVFISLAYLILRIRDDIWRKK</sequence>
<evidence type="ECO:0000256" key="6">
    <source>
        <dbReference type="ARBA" id="ARBA00023136"/>
    </source>
</evidence>
<evidence type="ECO:0000256" key="1">
    <source>
        <dbReference type="ARBA" id="ARBA00004141"/>
    </source>
</evidence>
<feature type="transmembrane region" description="Helical" evidence="7">
    <location>
        <begin position="596"/>
        <end position="615"/>
    </location>
</feature>
<dbReference type="PANTHER" id="PTHR43038:SF3">
    <property type="entry name" value="ABC TRANSPORTER G FAMILY MEMBER 20 ISOFORM X1"/>
    <property type="match status" value="1"/>
</dbReference>